<evidence type="ECO:0000256" key="5">
    <source>
        <dbReference type="HAMAP-Rule" id="MF_01114"/>
    </source>
</evidence>
<feature type="coiled-coil region" evidence="6">
    <location>
        <begin position="147"/>
        <end position="174"/>
    </location>
</feature>
<name>A0A9D0ZPJ3_9FIRM</name>
<dbReference type="InterPro" id="IPR053924">
    <property type="entry name" value="RecX_HTH_2nd"/>
</dbReference>
<dbReference type="PANTHER" id="PTHR33602:SF1">
    <property type="entry name" value="REGULATORY PROTEIN RECX FAMILY PROTEIN"/>
    <property type="match status" value="1"/>
</dbReference>
<dbReference type="InterPro" id="IPR036388">
    <property type="entry name" value="WH-like_DNA-bd_sf"/>
</dbReference>
<evidence type="ECO:0000256" key="3">
    <source>
        <dbReference type="ARBA" id="ARBA00018111"/>
    </source>
</evidence>
<dbReference type="EMBL" id="DVFZ01000085">
    <property type="protein sequence ID" value="HIQ83099.1"/>
    <property type="molecule type" value="Genomic_DNA"/>
</dbReference>
<dbReference type="Pfam" id="PF21982">
    <property type="entry name" value="RecX_HTH1"/>
    <property type="match status" value="1"/>
</dbReference>
<evidence type="ECO:0000313" key="10">
    <source>
        <dbReference type="EMBL" id="HIQ83099.1"/>
    </source>
</evidence>
<comment type="similarity">
    <text evidence="2 5">Belongs to the RecX family.</text>
</comment>
<comment type="function">
    <text evidence="5">Modulates RecA activity.</text>
</comment>
<dbReference type="InterPro" id="IPR053926">
    <property type="entry name" value="RecX_HTH_1st"/>
</dbReference>
<comment type="caution">
    <text evidence="10">The sequence shown here is derived from an EMBL/GenBank/DDBJ whole genome shotgun (WGS) entry which is preliminary data.</text>
</comment>
<dbReference type="Gene3D" id="1.10.10.10">
    <property type="entry name" value="Winged helix-like DNA-binding domain superfamily/Winged helix DNA-binding domain"/>
    <property type="match status" value="3"/>
</dbReference>
<dbReference type="GO" id="GO:0005737">
    <property type="term" value="C:cytoplasm"/>
    <property type="evidence" value="ECO:0007669"/>
    <property type="project" value="UniProtKB-SubCell"/>
</dbReference>
<feature type="domain" description="RecX first three-helical" evidence="9">
    <location>
        <begin position="59"/>
        <end position="98"/>
    </location>
</feature>
<proteinExistence type="inferred from homology"/>
<evidence type="ECO:0000259" key="8">
    <source>
        <dbReference type="Pfam" id="PF21981"/>
    </source>
</evidence>
<reference evidence="10" key="2">
    <citation type="journal article" date="2021" name="PeerJ">
        <title>Extensive microbial diversity within the chicken gut microbiome revealed by metagenomics and culture.</title>
        <authorList>
            <person name="Gilroy R."/>
            <person name="Ravi A."/>
            <person name="Getino M."/>
            <person name="Pursley I."/>
            <person name="Horton D.L."/>
            <person name="Alikhan N.F."/>
            <person name="Baker D."/>
            <person name="Gharbi K."/>
            <person name="Hall N."/>
            <person name="Watson M."/>
            <person name="Adriaenssens E.M."/>
            <person name="Foster-Nyarko E."/>
            <person name="Jarju S."/>
            <person name="Secka A."/>
            <person name="Antonio M."/>
            <person name="Oren A."/>
            <person name="Chaudhuri R.R."/>
            <person name="La Ragione R."/>
            <person name="Hildebrand F."/>
            <person name="Pallen M.J."/>
        </authorList>
    </citation>
    <scope>NUCLEOTIDE SEQUENCE</scope>
    <source>
        <strain evidence="10">ChiSjej6B24-2974</strain>
    </source>
</reference>
<dbReference type="HAMAP" id="MF_01114">
    <property type="entry name" value="RecX"/>
    <property type="match status" value="1"/>
</dbReference>
<dbReference type="Pfam" id="PF02631">
    <property type="entry name" value="RecX_HTH2"/>
    <property type="match status" value="1"/>
</dbReference>
<accession>A0A9D0ZPJ3</accession>
<evidence type="ECO:0000256" key="2">
    <source>
        <dbReference type="ARBA" id="ARBA00009695"/>
    </source>
</evidence>
<keyword evidence="4 5" id="KW-0963">Cytoplasm</keyword>
<protein>
    <recommendedName>
        <fullName evidence="3 5">Regulatory protein RecX</fullName>
    </recommendedName>
</protein>
<evidence type="ECO:0000256" key="1">
    <source>
        <dbReference type="ARBA" id="ARBA00004496"/>
    </source>
</evidence>
<comment type="subcellular location">
    <subcellularLocation>
        <location evidence="1 5">Cytoplasm</location>
    </subcellularLocation>
</comment>
<dbReference type="PANTHER" id="PTHR33602">
    <property type="entry name" value="REGULATORY PROTEIN RECX FAMILY PROTEIN"/>
    <property type="match status" value="1"/>
</dbReference>
<dbReference type="AlphaFoldDB" id="A0A9D0ZPJ3"/>
<sequence>MSTVTEIRNFRGVVRVLFDDAPAMKVRQKHFRALPLAVGDDVDCEAYAGRLAAAQLADAYEAALNSLDLCARTRRELGRSLAARGYVAPAVEAVLDRLTDNGLIDDRRYAERAVETHANRAVGVYAVRRKLRAKGISDEDAEAALGALDAEQQAEAAQKAARSLLRKYESLSAREGRAKLSQALARRGFSWDAVREAVDAVWDADDWDD</sequence>
<organism evidence="10 11">
    <name type="scientific">Candidatus Pullichristensenella stercorigallinarum</name>
    <dbReference type="NCBI Taxonomy" id="2840909"/>
    <lineage>
        <taxon>Bacteria</taxon>
        <taxon>Bacillati</taxon>
        <taxon>Bacillota</taxon>
        <taxon>Clostridia</taxon>
        <taxon>Candidatus Pullichristensenella</taxon>
    </lineage>
</organism>
<gene>
    <name evidence="5" type="primary">recX</name>
    <name evidence="10" type="ORF">IAA52_08350</name>
</gene>
<keyword evidence="6" id="KW-0175">Coiled coil</keyword>
<dbReference type="Proteomes" id="UP000824260">
    <property type="component" value="Unassembled WGS sequence"/>
</dbReference>
<evidence type="ECO:0000313" key="11">
    <source>
        <dbReference type="Proteomes" id="UP000824260"/>
    </source>
</evidence>
<dbReference type="InterPro" id="IPR003783">
    <property type="entry name" value="Regulatory_RecX"/>
</dbReference>
<evidence type="ECO:0000256" key="4">
    <source>
        <dbReference type="ARBA" id="ARBA00022490"/>
    </source>
</evidence>
<evidence type="ECO:0000259" key="7">
    <source>
        <dbReference type="Pfam" id="PF02631"/>
    </source>
</evidence>
<reference evidence="10" key="1">
    <citation type="submission" date="2020-10" db="EMBL/GenBank/DDBJ databases">
        <authorList>
            <person name="Gilroy R."/>
        </authorList>
    </citation>
    <scope>NUCLEOTIDE SEQUENCE</scope>
    <source>
        <strain evidence="10">ChiSjej6B24-2974</strain>
    </source>
</reference>
<feature type="domain" description="RecX third three-helical" evidence="8">
    <location>
        <begin position="151"/>
        <end position="198"/>
    </location>
</feature>
<dbReference type="Pfam" id="PF21981">
    <property type="entry name" value="RecX_HTH3"/>
    <property type="match status" value="1"/>
</dbReference>
<dbReference type="GO" id="GO:0006282">
    <property type="term" value="P:regulation of DNA repair"/>
    <property type="evidence" value="ECO:0007669"/>
    <property type="project" value="UniProtKB-UniRule"/>
</dbReference>
<feature type="domain" description="RecX second three-helical" evidence="7">
    <location>
        <begin position="105"/>
        <end position="145"/>
    </location>
</feature>
<evidence type="ECO:0000256" key="6">
    <source>
        <dbReference type="SAM" id="Coils"/>
    </source>
</evidence>
<dbReference type="InterPro" id="IPR053925">
    <property type="entry name" value="RecX_HTH_3rd"/>
</dbReference>
<evidence type="ECO:0000259" key="9">
    <source>
        <dbReference type="Pfam" id="PF21982"/>
    </source>
</evidence>